<feature type="domain" description="Glycosyl hydrolase family 13 catalytic" evidence="3">
    <location>
        <begin position="18"/>
        <end position="415"/>
    </location>
</feature>
<dbReference type="InParanoid" id="E8N1X2"/>
<dbReference type="STRING" id="926569.ANT_28930"/>
<dbReference type="AlphaFoldDB" id="E8N1X2"/>
<keyword evidence="5" id="KW-1185">Reference proteome</keyword>
<dbReference type="HOGENOM" id="CLU_006462_2_1_0"/>
<dbReference type="Proteomes" id="UP000008922">
    <property type="component" value="Chromosome"/>
</dbReference>
<dbReference type="Pfam" id="PF00128">
    <property type="entry name" value="Alpha-amylase"/>
    <property type="match status" value="1"/>
</dbReference>
<dbReference type="GO" id="GO:0009313">
    <property type="term" value="P:oligosaccharide catabolic process"/>
    <property type="evidence" value="ECO:0007669"/>
    <property type="project" value="TreeGrafter"/>
</dbReference>
<dbReference type="CDD" id="cd11348">
    <property type="entry name" value="AmyAc_2"/>
    <property type="match status" value="1"/>
</dbReference>
<keyword evidence="4" id="KW-0326">Glycosidase</keyword>
<dbReference type="Gene3D" id="2.60.40.1180">
    <property type="entry name" value="Golgi alpha-mannosidase II"/>
    <property type="match status" value="1"/>
</dbReference>
<proteinExistence type="inferred from homology"/>
<accession>E8N1X2</accession>
<dbReference type="SMART" id="SM00642">
    <property type="entry name" value="Aamy"/>
    <property type="match status" value="1"/>
</dbReference>
<dbReference type="InterPro" id="IPR045857">
    <property type="entry name" value="O16G_dom_2"/>
</dbReference>
<dbReference type="SUPFAM" id="SSF51445">
    <property type="entry name" value="(Trans)glycosidases"/>
    <property type="match status" value="1"/>
</dbReference>
<dbReference type="KEGG" id="atm:ANT_28930"/>
<gene>
    <name evidence="4" type="ordered locus">ANT_28930</name>
</gene>
<dbReference type="SUPFAM" id="SSF51011">
    <property type="entry name" value="Glycosyl hydrolase domain"/>
    <property type="match status" value="1"/>
</dbReference>
<dbReference type="InterPro" id="IPR006047">
    <property type="entry name" value="GH13_cat_dom"/>
</dbReference>
<dbReference type="InterPro" id="IPR017853">
    <property type="entry name" value="GH"/>
</dbReference>
<evidence type="ECO:0000256" key="2">
    <source>
        <dbReference type="SAM" id="MobiDB-lite"/>
    </source>
</evidence>
<dbReference type="eggNOG" id="COG0366">
    <property type="taxonomic scope" value="Bacteria"/>
</dbReference>
<dbReference type="Pfam" id="PF16657">
    <property type="entry name" value="Malt_amylase_C"/>
    <property type="match status" value="1"/>
</dbReference>
<feature type="compositionally biased region" description="Polar residues" evidence="2">
    <location>
        <begin position="394"/>
        <end position="405"/>
    </location>
</feature>
<dbReference type="RefSeq" id="WP_013561264.1">
    <property type="nucleotide sequence ID" value="NC_014960.1"/>
</dbReference>
<protein>
    <submittedName>
        <fullName evidence="4">Glycosidase</fullName>
        <ecNumber evidence="4">3.2.1.-</ecNumber>
    </submittedName>
</protein>
<dbReference type="PANTHER" id="PTHR10357">
    <property type="entry name" value="ALPHA-AMYLASE FAMILY MEMBER"/>
    <property type="match status" value="1"/>
</dbReference>
<evidence type="ECO:0000313" key="4">
    <source>
        <dbReference type="EMBL" id="BAJ64919.1"/>
    </source>
</evidence>
<dbReference type="Gene3D" id="3.20.20.80">
    <property type="entry name" value="Glycosidases"/>
    <property type="match status" value="2"/>
</dbReference>
<dbReference type="EMBL" id="AP012029">
    <property type="protein sequence ID" value="BAJ64919.1"/>
    <property type="molecule type" value="Genomic_DNA"/>
</dbReference>
<organism evidence="4 5">
    <name type="scientific">Anaerolinea thermophila (strain DSM 14523 / JCM 11388 / NBRC 100420 / UNI-1)</name>
    <dbReference type="NCBI Taxonomy" id="926569"/>
    <lineage>
        <taxon>Bacteria</taxon>
        <taxon>Bacillati</taxon>
        <taxon>Chloroflexota</taxon>
        <taxon>Anaerolineae</taxon>
        <taxon>Anaerolineales</taxon>
        <taxon>Anaerolineaceae</taxon>
        <taxon>Anaerolinea</taxon>
    </lineage>
</organism>
<dbReference type="InterPro" id="IPR013780">
    <property type="entry name" value="Glyco_hydro_b"/>
</dbReference>
<evidence type="ECO:0000259" key="3">
    <source>
        <dbReference type="SMART" id="SM00642"/>
    </source>
</evidence>
<sequence length="541" mass="61858">MSNPTSKPAWLENAVFYEIYPQSFFDSNGDGIGDLPGIIAKLDYVKSLGCNAIWLNPCFVSPFYDAGYDVADYYKIAPRYGTNEDARRLFEEAHKRGMRILLDLVVGHTSIEHPWFKESCKAERNEYTDWYIWNDDPWRWDEPGFHVVHGYADRHGNPLTNFFYSQPALNFGFAHPDPRKPWQQPVTAPGPQRVRQEVKNIMRFWLEMGADGFRVDMAGSLVKNDPGQVETARFWRWIRDWLDEEFPEAAMVSEWSNPEIAIGQAGYHMDFLLHFGMRGYNALLRKQYYANRPGGDPYGFAFFDKSGHGNIMEFLDEYLHHYRKTAGKGHIAIPTGNHDINPRLAINRDWDDLEVIYLFLMTMPGTPYIYYGDEIGMQTLNLPSKEGGYERTGSRTPMQWSNEANAGFSTAPRERLYLPVDERPDRPTVAAQENDPNSLLNRVRRLIALRQSHPALQASGAFEVVYAEAGKLPFVYQRQQGDETVLVALNPAAYPVEVKLDGKRFGKVVKELYGAKNALTREGDGWILRLPPVSGIAYQVA</sequence>
<dbReference type="OrthoDB" id="9805159at2"/>
<dbReference type="GO" id="GO:0004556">
    <property type="term" value="F:alpha-amylase activity"/>
    <property type="evidence" value="ECO:0007669"/>
    <property type="project" value="TreeGrafter"/>
</dbReference>
<feature type="region of interest" description="Disordered" evidence="2">
    <location>
        <begin position="386"/>
        <end position="405"/>
    </location>
</feature>
<dbReference type="EC" id="3.2.1.-" evidence="4"/>
<dbReference type="PANTHER" id="PTHR10357:SF179">
    <property type="entry name" value="NEUTRAL AND BASIC AMINO ACID TRANSPORT PROTEIN RBAT"/>
    <property type="match status" value="1"/>
</dbReference>
<name>E8N1X2_ANATU</name>
<reference evidence="4 5" key="1">
    <citation type="submission" date="2010-12" db="EMBL/GenBank/DDBJ databases">
        <title>Whole genome sequence of Anaerolinea thermophila UNI-1.</title>
        <authorList>
            <person name="Narita-Yamada S."/>
            <person name="Kishi E."/>
            <person name="Watanabe Y."/>
            <person name="Takasaki K."/>
            <person name="Ankai A."/>
            <person name="Oguchi A."/>
            <person name="Fukui S."/>
            <person name="Takahashi M."/>
            <person name="Yashiro I."/>
            <person name="Hosoyama A."/>
            <person name="Sekiguchi Y."/>
            <person name="Hanada S."/>
            <person name="Fujita N."/>
        </authorList>
    </citation>
    <scope>NUCLEOTIDE SEQUENCE [LARGE SCALE GENOMIC DNA]</scope>
    <source>
        <strain evidence="5">DSM 14523 / JCM 11388 / NBRC 100420 / UNI-1</strain>
    </source>
</reference>
<dbReference type="InterPro" id="IPR032091">
    <property type="entry name" value="Malt_amylase-like_C"/>
</dbReference>
<comment type="similarity">
    <text evidence="1">Belongs to the glycosyl hydrolase 13 family.</text>
</comment>
<evidence type="ECO:0000256" key="1">
    <source>
        <dbReference type="ARBA" id="ARBA00008061"/>
    </source>
</evidence>
<keyword evidence="4" id="KW-0378">Hydrolase</keyword>
<evidence type="ECO:0000313" key="5">
    <source>
        <dbReference type="Proteomes" id="UP000008922"/>
    </source>
</evidence>
<dbReference type="Gene3D" id="3.90.400.10">
    <property type="entry name" value="Oligo-1,6-glucosidase, Domain 2"/>
    <property type="match status" value="1"/>
</dbReference>